<dbReference type="EMBL" id="FQYR01000005">
    <property type="protein sequence ID" value="SHJ99001.1"/>
    <property type="molecule type" value="Genomic_DNA"/>
</dbReference>
<dbReference type="GO" id="GO:0051539">
    <property type="term" value="F:4 iron, 4 sulfur cluster binding"/>
    <property type="evidence" value="ECO:0007669"/>
    <property type="project" value="UniProtKB-KW"/>
</dbReference>
<dbReference type="GO" id="GO:0019645">
    <property type="term" value="P:anaerobic electron transport chain"/>
    <property type="evidence" value="ECO:0007669"/>
    <property type="project" value="InterPro"/>
</dbReference>
<protein>
    <submittedName>
        <fullName evidence="9">Nitrate reductase (Quinol-dependent), transmembrane subunit</fullName>
    </submittedName>
</protein>
<feature type="transmembrane region" description="Helical" evidence="7">
    <location>
        <begin position="454"/>
        <end position="475"/>
    </location>
</feature>
<dbReference type="Proteomes" id="UP000184510">
    <property type="component" value="Unassembled WGS sequence"/>
</dbReference>
<dbReference type="PANTHER" id="PTHR43545">
    <property type="entry name" value="FORMATE DEHYDROGENASE, NITRATE-INDUCIBLE, IRON-SULFUR SUBUNIT"/>
    <property type="match status" value="1"/>
</dbReference>
<feature type="transmembrane region" description="Helical" evidence="7">
    <location>
        <begin position="308"/>
        <end position="333"/>
    </location>
</feature>
<evidence type="ECO:0000256" key="3">
    <source>
        <dbReference type="ARBA" id="ARBA00022723"/>
    </source>
</evidence>
<dbReference type="InterPro" id="IPR017900">
    <property type="entry name" value="4Fe4S_Fe_S_CS"/>
</dbReference>
<gene>
    <name evidence="9" type="ORF">SAMN02745181_2962</name>
</gene>
<feature type="domain" description="4Fe-4S ferredoxin-type" evidence="8">
    <location>
        <begin position="154"/>
        <end position="183"/>
    </location>
</feature>
<dbReference type="InterPro" id="IPR051555">
    <property type="entry name" value="FDH_Electron_Transfer_Unit"/>
</dbReference>
<dbReference type="PROSITE" id="PS51379">
    <property type="entry name" value="4FE4S_FER_2"/>
    <property type="match status" value="2"/>
</dbReference>
<keyword evidence="7" id="KW-1133">Transmembrane helix</keyword>
<comment type="subcellular location">
    <subcellularLocation>
        <location evidence="1">Cell envelope</location>
    </subcellularLocation>
</comment>
<keyword evidence="3" id="KW-0479">Metal-binding</keyword>
<evidence type="ECO:0000256" key="1">
    <source>
        <dbReference type="ARBA" id="ARBA00004196"/>
    </source>
</evidence>
<feature type="transmembrane region" description="Helical" evidence="7">
    <location>
        <begin position="278"/>
        <end position="302"/>
    </location>
</feature>
<dbReference type="SUPFAM" id="SSF54862">
    <property type="entry name" value="4Fe-4S ferredoxins"/>
    <property type="match status" value="1"/>
</dbReference>
<evidence type="ECO:0000259" key="8">
    <source>
        <dbReference type="PROSITE" id="PS51379"/>
    </source>
</evidence>
<dbReference type="PANTHER" id="PTHR43545:SF6">
    <property type="entry name" value="FORMATE DEHYDROGENASE, NITRATE-INDUCIBLE, IRON-SULFUR SUBUNIT"/>
    <property type="match status" value="1"/>
</dbReference>
<evidence type="ECO:0000256" key="5">
    <source>
        <dbReference type="ARBA" id="ARBA00023004"/>
    </source>
</evidence>
<evidence type="ECO:0000313" key="10">
    <source>
        <dbReference type="Proteomes" id="UP000184510"/>
    </source>
</evidence>
<evidence type="ECO:0000313" key="9">
    <source>
        <dbReference type="EMBL" id="SHJ99001.1"/>
    </source>
</evidence>
<dbReference type="Gene3D" id="3.30.70.20">
    <property type="match status" value="2"/>
</dbReference>
<dbReference type="RefSeq" id="WP_143184529.1">
    <property type="nucleotide sequence ID" value="NZ_FQYR01000005.1"/>
</dbReference>
<evidence type="ECO:0000256" key="7">
    <source>
        <dbReference type="SAM" id="Phobius"/>
    </source>
</evidence>
<dbReference type="Pfam" id="PF12797">
    <property type="entry name" value="Fer4_2"/>
    <property type="match status" value="1"/>
</dbReference>
<dbReference type="InParanoid" id="A0A1M6NTE6"/>
<dbReference type="GO" id="GO:0046872">
    <property type="term" value="F:metal ion binding"/>
    <property type="evidence" value="ECO:0007669"/>
    <property type="project" value="UniProtKB-KW"/>
</dbReference>
<evidence type="ECO:0000256" key="2">
    <source>
        <dbReference type="ARBA" id="ARBA00022485"/>
    </source>
</evidence>
<keyword evidence="7 9" id="KW-0812">Transmembrane</keyword>
<feature type="transmembrane region" description="Helical" evidence="7">
    <location>
        <begin position="388"/>
        <end position="412"/>
    </location>
</feature>
<dbReference type="AlphaFoldDB" id="A0A1M6NTE6"/>
<feature type="transmembrane region" description="Helical" evidence="7">
    <location>
        <begin position="522"/>
        <end position="541"/>
    </location>
</feature>
<dbReference type="CDD" id="cd16371">
    <property type="entry name" value="DMSOR_beta_like"/>
    <property type="match status" value="1"/>
</dbReference>
<dbReference type="GO" id="GO:0030313">
    <property type="term" value="C:cell envelope"/>
    <property type="evidence" value="ECO:0007669"/>
    <property type="project" value="UniProtKB-SubCell"/>
</dbReference>
<reference evidence="9 10" key="1">
    <citation type="submission" date="2016-11" db="EMBL/GenBank/DDBJ databases">
        <authorList>
            <person name="Jaros S."/>
            <person name="Januszkiewicz K."/>
            <person name="Wedrychowicz H."/>
        </authorList>
    </citation>
    <scope>NUCLEOTIDE SEQUENCE [LARGE SCALE GENOMIC DNA]</scope>
    <source>
        <strain evidence="9 10">DSM 18772</strain>
    </source>
</reference>
<feature type="transmembrane region" description="Helical" evidence="7">
    <location>
        <begin position="496"/>
        <end position="516"/>
    </location>
</feature>
<organism evidence="9 10">
    <name type="scientific">Rubritalea squalenifaciens DSM 18772</name>
    <dbReference type="NCBI Taxonomy" id="1123071"/>
    <lineage>
        <taxon>Bacteria</taxon>
        <taxon>Pseudomonadati</taxon>
        <taxon>Verrucomicrobiota</taxon>
        <taxon>Verrucomicrobiia</taxon>
        <taxon>Verrucomicrobiales</taxon>
        <taxon>Rubritaleaceae</taxon>
        <taxon>Rubritalea</taxon>
    </lineage>
</organism>
<evidence type="ECO:0000256" key="4">
    <source>
        <dbReference type="ARBA" id="ARBA00022737"/>
    </source>
</evidence>
<dbReference type="PROSITE" id="PS00198">
    <property type="entry name" value="4FE4S_FER_1"/>
    <property type="match status" value="1"/>
</dbReference>
<feature type="transmembrane region" description="Helical" evidence="7">
    <location>
        <begin position="424"/>
        <end position="448"/>
    </location>
</feature>
<keyword evidence="7" id="KW-0472">Membrane</keyword>
<dbReference type="OrthoDB" id="9810688at2"/>
<keyword evidence="2" id="KW-0004">4Fe-4S</keyword>
<keyword evidence="10" id="KW-1185">Reference proteome</keyword>
<keyword evidence="6" id="KW-0411">Iron-sulfur</keyword>
<dbReference type="InterPro" id="IPR017896">
    <property type="entry name" value="4Fe4S_Fe-S-bd"/>
</dbReference>
<keyword evidence="5" id="KW-0408">Iron</keyword>
<dbReference type="Pfam" id="PF13247">
    <property type="entry name" value="Fer4_11"/>
    <property type="match status" value="1"/>
</dbReference>
<feature type="transmembrane region" description="Helical" evidence="7">
    <location>
        <begin position="354"/>
        <end position="376"/>
    </location>
</feature>
<dbReference type="Pfam" id="PF04976">
    <property type="entry name" value="DmsC"/>
    <property type="match status" value="1"/>
</dbReference>
<accession>A0A1M6NTE6</accession>
<proteinExistence type="predicted"/>
<keyword evidence="4" id="KW-0677">Repeat</keyword>
<evidence type="ECO:0000256" key="6">
    <source>
        <dbReference type="ARBA" id="ARBA00023014"/>
    </source>
</evidence>
<name>A0A1M6NTE6_9BACT</name>
<feature type="domain" description="4Fe-4S ferredoxin-type" evidence="8">
    <location>
        <begin position="77"/>
        <end position="107"/>
    </location>
</feature>
<sequence length="563" mass="61489">MAPTNTLEKRSANAENAALVGRGVEQVNLIDQLLREQQELSAVERFSQKHEQTVGHLQQPHYEDLIPIRKPSTGEQYAFEVDLDKCTGCKACVVACHSMNGLHDNESWRDVGSITGMIDGTPVKQTVTSACHHCADPGCLSGCPVGAYEKEDNGIVRHLDDQCIGCQYCSLKCPYDVPKYDKSLGIVRKCDMCHDRLEEGEAPACVQSCPNGAIKIRLVELGEIREGAQGGRSMIPGAYRSDYTLPSTKFISRRRVLNERMKASDEHDLQPAHAHTPLVWMLMLTQVAVGLSLVDLMGRFLAPEQFAGIHMLLLIAAVVLGKVGLVASFLHLGSPLGAWRSFLGLKTSWLSREVVMFGVWMPALMLATVCSAWPNIGKWVPFALPEWAGVSSAGMTVLLGLASVLCSVMVYVDTKRDFWVMWKTLSRFGGTLLVGGFGGLFAVELIVIGSAGAFAVTGFILSLALKLGAELRLLAPAWQKEWSYAKKSALLQLKPLKTLLTLRWCALVAAISVGVVASMSPLYSGAFGVTAFMLLLVGEWLERRLFFQAVVTLKMPGEINRAH</sequence>
<dbReference type="STRING" id="1123071.SAMN02745181_2962"/>
<dbReference type="InterPro" id="IPR007059">
    <property type="entry name" value="DmsC"/>
</dbReference>
<dbReference type="GO" id="GO:0016020">
    <property type="term" value="C:membrane"/>
    <property type="evidence" value="ECO:0007669"/>
    <property type="project" value="InterPro"/>
</dbReference>